<proteinExistence type="predicted"/>
<accession>A0A061GAN4</accession>
<evidence type="ECO:0000313" key="1">
    <source>
        <dbReference type="EMBL" id="EOY26167.1"/>
    </source>
</evidence>
<dbReference type="Proteomes" id="UP000026915">
    <property type="component" value="Chromosome 6"/>
</dbReference>
<gene>
    <name evidence="1" type="ORF">TCM_027584</name>
</gene>
<dbReference type="AlphaFoldDB" id="A0A061GAN4"/>
<sequence length="71" mass="7941">METNDHTNVTDDGLSWKSMKALKPYFHHKFYFENDNPLSCSDATVLDNLILNTSPIHSFLHASACASTAII</sequence>
<evidence type="ECO:0000313" key="2">
    <source>
        <dbReference type="Proteomes" id="UP000026915"/>
    </source>
</evidence>
<dbReference type="InParanoid" id="A0A061GAN4"/>
<dbReference type="HOGENOM" id="CLU_2745184_0_0_1"/>
<keyword evidence="2" id="KW-1185">Reference proteome</keyword>
<name>A0A061GAN4_THECC</name>
<organism evidence="1 2">
    <name type="scientific">Theobroma cacao</name>
    <name type="common">Cacao</name>
    <name type="synonym">Cocoa</name>
    <dbReference type="NCBI Taxonomy" id="3641"/>
    <lineage>
        <taxon>Eukaryota</taxon>
        <taxon>Viridiplantae</taxon>
        <taxon>Streptophyta</taxon>
        <taxon>Embryophyta</taxon>
        <taxon>Tracheophyta</taxon>
        <taxon>Spermatophyta</taxon>
        <taxon>Magnoliopsida</taxon>
        <taxon>eudicotyledons</taxon>
        <taxon>Gunneridae</taxon>
        <taxon>Pentapetalae</taxon>
        <taxon>rosids</taxon>
        <taxon>malvids</taxon>
        <taxon>Malvales</taxon>
        <taxon>Malvaceae</taxon>
        <taxon>Byttnerioideae</taxon>
        <taxon>Theobroma</taxon>
    </lineage>
</organism>
<protein>
    <submittedName>
        <fullName evidence="1">Uncharacterized protein</fullName>
    </submittedName>
</protein>
<reference evidence="1 2" key="1">
    <citation type="journal article" date="2013" name="Genome Biol.">
        <title>The genome sequence of the most widely cultivated cacao type and its use to identify candidate genes regulating pod color.</title>
        <authorList>
            <person name="Motamayor J.C."/>
            <person name="Mockaitis K."/>
            <person name="Schmutz J."/>
            <person name="Haiminen N."/>
            <person name="Iii D.L."/>
            <person name="Cornejo O."/>
            <person name="Findley S.D."/>
            <person name="Zheng P."/>
            <person name="Utro F."/>
            <person name="Royaert S."/>
            <person name="Saski C."/>
            <person name="Jenkins J."/>
            <person name="Podicheti R."/>
            <person name="Zhao M."/>
            <person name="Scheffler B.E."/>
            <person name="Stack J.C."/>
            <person name="Feltus F.A."/>
            <person name="Mustiga G.M."/>
            <person name="Amores F."/>
            <person name="Phillips W."/>
            <person name="Marelli J.P."/>
            <person name="May G.D."/>
            <person name="Shapiro H."/>
            <person name="Ma J."/>
            <person name="Bustamante C.D."/>
            <person name="Schnell R.J."/>
            <person name="Main D."/>
            <person name="Gilbert D."/>
            <person name="Parida L."/>
            <person name="Kuhn D.N."/>
        </authorList>
    </citation>
    <scope>NUCLEOTIDE SEQUENCE [LARGE SCALE GENOMIC DNA]</scope>
    <source>
        <strain evidence="2">cv. Matina 1-6</strain>
    </source>
</reference>
<dbReference type="EMBL" id="CM001884">
    <property type="protein sequence ID" value="EOY26167.1"/>
    <property type="molecule type" value="Genomic_DNA"/>
</dbReference>
<dbReference type="Gramene" id="EOY26167">
    <property type="protein sequence ID" value="EOY26167"/>
    <property type="gene ID" value="TCM_027584"/>
</dbReference>